<proteinExistence type="predicted"/>
<keyword evidence="2" id="KW-1185">Reference proteome</keyword>
<reference evidence="1 2" key="1">
    <citation type="submission" date="2023-05" db="EMBL/GenBank/DDBJ databases">
        <title>B98-5 Cell Line De Novo Hybrid Assembly: An Optical Mapping Approach.</title>
        <authorList>
            <person name="Kananen K."/>
            <person name="Auerbach J.A."/>
            <person name="Kautto E."/>
            <person name="Blachly J.S."/>
        </authorList>
    </citation>
    <scope>NUCLEOTIDE SEQUENCE [LARGE SCALE GENOMIC DNA]</scope>
    <source>
        <strain evidence="1">B95-8</strain>
        <tissue evidence="1">Cell line</tissue>
    </source>
</reference>
<dbReference type="EMBL" id="JASSZA010000002">
    <property type="protein sequence ID" value="KAK2117110.1"/>
    <property type="molecule type" value="Genomic_DNA"/>
</dbReference>
<gene>
    <name evidence="1" type="primary">INTS15_2</name>
    <name evidence="1" type="ORF">P7K49_003996</name>
</gene>
<accession>A0ABQ9W660</accession>
<protein>
    <submittedName>
        <fullName evidence="1">Integrator complex subunit 15</fullName>
    </submittedName>
</protein>
<evidence type="ECO:0000313" key="1">
    <source>
        <dbReference type="EMBL" id="KAK2117110.1"/>
    </source>
</evidence>
<evidence type="ECO:0000313" key="2">
    <source>
        <dbReference type="Proteomes" id="UP001266305"/>
    </source>
</evidence>
<name>A0ABQ9W660_SAGOE</name>
<sequence>MRGDGAHLPCAPANLLQLVISGPVQQPPHATLPPGFYPHIHTPPLGYGAVPAHPAAHPALPTHPGHTFISGVTFPFRPIR</sequence>
<comment type="caution">
    <text evidence="1">The sequence shown here is derived from an EMBL/GenBank/DDBJ whole genome shotgun (WGS) entry which is preliminary data.</text>
</comment>
<organism evidence="1 2">
    <name type="scientific">Saguinus oedipus</name>
    <name type="common">Cotton-top tamarin</name>
    <name type="synonym">Oedipomidas oedipus</name>
    <dbReference type="NCBI Taxonomy" id="9490"/>
    <lineage>
        <taxon>Eukaryota</taxon>
        <taxon>Metazoa</taxon>
        <taxon>Chordata</taxon>
        <taxon>Craniata</taxon>
        <taxon>Vertebrata</taxon>
        <taxon>Euteleostomi</taxon>
        <taxon>Mammalia</taxon>
        <taxon>Eutheria</taxon>
        <taxon>Euarchontoglires</taxon>
        <taxon>Primates</taxon>
        <taxon>Haplorrhini</taxon>
        <taxon>Platyrrhini</taxon>
        <taxon>Cebidae</taxon>
        <taxon>Callitrichinae</taxon>
        <taxon>Saguinus</taxon>
    </lineage>
</organism>
<dbReference type="Proteomes" id="UP001266305">
    <property type="component" value="Unassembled WGS sequence"/>
</dbReference>